<keyword evidence="2" id="KW-1015">Disulfide bond</keyword>
<feature type="chain" id="PRO_5043415821" description="Bulb-type lectin domain-containing protein" evidence="4">
    <location>
        <begin position="25"/>
        <end position="235"/>
    </location>
</feature>
<dbReference type="InterPro" id="IPR003609">
    <property type="entry name" value="Pan_app"/>
</dbReference>
<feature type="signal peptide" evidence="4">
    <location>
        <begin position="1"/>
        <end position="24"/>
    </location>
</feature>
<comment type="caution">
    <text evidence="7">The sequence shown here is derived from an EMBL/GenBank/DDBJ whole genome shotgun (WGS) entry which is preliminary data.</text>
</comment>
<keyword evidence="1 4" id="KW-0732">Signal</keyword>
<dbReference type="CDD" id="cd00028">
    <property type="entry name" value="B_lectin"/>
    <property type="match status" value="1"/>
</dbReference>
<dbReference type="PANTHER" id="PTHR32444">
    <property type="entry name" value="BULB-TYPE LECTIN DOMAIN-CONTAINING PROTEIN"/>
    <property type="match status" value="1"/>
</dbReference>
<evidence type="ECO:0000313" key="7">
    <source>
        <dbReference type="EMBL" id="CAK7340552.1"/>
    </source>
</evidence>
<dbReference type="Pfam" id="PF01453">
    <property type="entry name" value="B_lectin"/>
    <property type="match status" value="1"/>
</dbReference>
<dbReference type="CDD" id="cd01098">
    <property type="entry name" value="PAN_AP_plant"/>
    <property type="match status" value="1"/>
</dbReference>
<dbReference type="PROSITE" id="PS50948">
    <property type="entry name" value="PAN"/>
    <property type="match status" value="1"/>
</dbReference>
<protein>
    <recommendedName>
        <fullName evidence="9">Bulb-type lectin domain-containing protein</fullName>
    </recommendedName>
</protein>
<evidence type="ECO:0008006" key="9">
    <source>
        <dbReference type="Google" id="ProtNLM"/>
    </source>
</evidence>
<dbReference type="Proteomes" id="UP001314170">
    <property type="component" value="Unassembled WGS sequence"/>
</dbReference>
<sequence length="235" mass="25466">MFVMTKLSFLLLVLLSLCVSYTTSFSIGGDTLLVGQSLSANQTLISQGSIFELGFFKPGASSNIYLGVWYKNCAEKITVWVANRESPLNDPASLKLELSPDGYLVLLTNFTKTVWSTTPTSSMPKSTAEAELSDARCRLDCIRICSCVAYAYNNSGCFLWEGALINLQEAGIAVGGRTGADIYIRLSASELQHQIASGSPRIGVYCETVLDSVREVLDFLVVSSVLDSEIGKRSL</sequence>
<evidence type="ECO:0000256" key="2">
    <source>
        <dbReference type="ARBA" id="ARBA00023157"/>
    </source>
</evidence>
<evidence type="ECO:0000313" key="8">
    <source>
        <dbReference type="Proteomes" id="UP001314170"/>
    </source>
</evidence>
<dbReference type="PANTHER" id="PTHR32444:SF247">
    <property type="entry name" value="OS01G0958200 PROTEIN"/>
    <property type="match status" value="1"/>
</dbReference>
<dbReference type="PROSITE" id="PS50927">
    <property type="entry name" value="BULB_LECTIN"/>
    <property type="match status" value="1"/>
</dbReference>
<name>A0AAV1RWE0_9ROSI</name>
<proteinExistence type="predicted"/>
<keyword evidence="3" id="KW-0325">Glycoprotein</keyword>
<keyword evidence="8" id="KW-1185">Reference proteome</keyword>
<dbReference type="SUPFAM" id="SSF51110">
    <property type="entry name" value="alpha-D-mannose-specific plant lectins"/>
    <property type="match status" value="1"/>
</dbReference>
<evidence type="ECO:0000259" key="6">
    <source>
        <dbReference type="PROSITE" id="PS50948"/>
    </source>
</evidence>
<reference evidence="7 8" key="1">
    <citation type="submission" date="2024-01" db="EMBL/GenBank/DDBJ databases">
        <authorList>
            <person name="Waweru B."/>
        </authorList>
    </citation>
    <scope>NUCLEOTIDE SEQUENCE [LARGE SCALE GENOMIC DNA]</scope>
</reference>
<evidence type="ECO:0000256" key="1">
    <source>
        <dbReference type="ARBA" id="ARBA00022729"/>
    </source>
</evidence>
<evidence type="ECO:0000259" key="5">
    <source>
        <dbReference type="PROSITE" id="PS50927"/>
    </source>
</evidence>
<dbReference type="AlphaFoldDB" id="A0AAV1RWE0"/>
<evidence type="ECO:0000256" key="4">
    <source>
        <dbReference type="SAM" id="SignalP"/>
    </source>
</evidence>
<evidence type="ECO:0000256" key="3">
    <source>
        <dbReference type="ARBA" id="ARBA00023180"/>
    </source>
</evidence>
<dbReference type="Gene3D" id="2.90.10.10">
    <property type="entry name" value="Bulb-type lectin domain"/>
    <property type="match status" value="1"/>
</dbReference>
<organism evidence="7 8">
    <name type="scientific">Dovyalis caffra</name>
    <dbReference type="NCBI Taxonomy" id="77055"/>
    <lineage>
        <taxon>Eukaryota</taxon>
        <taxon>Viridiplantae</taxon>
        <taxon>Streptophyta</taxon>
        <taxon>Embryophyta</taxon>
        <taxon>Tracheophyta</taxon>
        <taxon>Spermatophyta</taxon>
        <taxon>Magnoliopsida</taxon>
        <taxon>eudicotyledons</taxon>
        <taxon>Gunneridae</taxon>
        <taxon>Pentapetalae</taxon>
        <taxon>rosids</taxon>
        <taxon>fabids</taxon>
        <taxon>Malpighiales</taxon>
        <taxon>Salicaceae</taxon>
        <taxon>Flacourtieae</taxon>
        <taxon>Dovyalis</taxon>
    </lineage>
</organism>
<dbReference type="SMART" id="SM00108">
    <property type="entry name" value="B_lectin"/>
    <property type="match status" value="1"/>
</dbReference>
<accession>A0AAV1RWE0</accession>
<dbReference type="EMBL" id="CAWUPB010001160">
    <property type="protein sequence ID" value="CAK7340552.1"/>
    <property type="molecule type" value="Genomic_DNA"/>
</dbReference>
<gene>
    <name evidence="7" type="ORF">DCAF_LOCUS15635</name>
</gene>
<dbReference type="InterPro" id="IPR001480">
    <property type="entry name" value="Bulb-type_lectin_dom"/>
</dbReference>
<dbReference type="InterPro" id="IPR036426">
    <property type="entry name" value="Bulb-type_lectin_dom_sf"/>
</dbReference>
<feature type="domain" description="Apple" evidence="6">
    <location>
        <begin position="110"/>
        <end position="187"/>
    </location>
</feature>
<feature type="domain" description="Bulb-type lectin" evidence="5">
    <location>
        <begin position="29"/>
        <end position="156"/>
    </location>
</feature>